<dbReference type="EMBL" id="LIHL02000009">
    <property type="protein sequence ID" value="KAF5459850.1"/>
    <property type="molecule type" value="Genomic_DNA"/>
</dbReference>
<dbReference type="Pfam" id="PF05761">
    <property type="entry name" value="5_nucleotid"/>
    <property type="match status" value="1"/>
</dbReference>
<dbReference type="GO" id="GO:0016787">
    <property type="term" value="F:hydrolase activity"/>
    <property type="evidence" value="ECO:0007669"/>
    <property type="project" value="UniProtKB-KW"/>
</dbReference>
<sequence length="208" mass="23456">MVEKHDTAFGLRKIDDEGSIIAFAKKVKGKVFFAHYLFDVLPLKVVFEPSDREMERTHVGINSDGLDVMEELGLGSDVGNILKMYRLKYVKVAYHGFRELSKEEKVGAYGNMLLRDSFDGPNYALIDTFLLLVEAYLFARNEDIEDKPKDNSDPSTVAVVQGTAVKTTVKKKIIKRMAKSYYCGFAPQLLDICPKKLCFGLLLEEDQG</sequence>
<evidence type="ECO:0000313" key="5">
    <source>
        <dbReference type="Proteomes" id="UP000619265"/>
    </source>
</evidence>
<accession>A0A833XAC3</accession>
<reference evidence="4" key="1">
    <citation type="submission" date="2015-10" db="EMBL/GenBank/DDBJ databases">
        <authorList>
            <person name="Martinez-Garcia P.J."/>
            <person name="Crepeau M.W."/>
            <person name="Puiu D."/>
            <person name="Gonzalez-Ibeas D."/>
            <person name="Whalen J."/>
            <person name="Stevens K."/>
            <person name="Paul R."/>
            <person name="Butterfield T."/>
            <person name="Britton M."/>
            <person name="Reagan R."/>
            <person name="Chakraborty S."/>
            <person name="Walawage S.L."/>
            <person name="Vasquez-Gross H.A."/>
            <person name="Cardeno C."/>
            <person name="Famula R."/>
            <person name="Pratt K."/>
            <person name="Kuruganti S."/>
            <person name="Aradhya M.K."/>
            <person name="Leslie C.A."/>
            <person name="Dandekar A.M."/>
            <person name="Salzberg S.L."/>
            <person name="Wegrzyn J.L."/>
            <person name="Langley C.H."/>
            <person name="Neale D.B."/>
        </authorList>
    </citation>
    <scope>NUCLEOTIDE SEQUENCE</scope>
    <source>
        <tissue evidence="4">Leaves</tissue>
    </source>
</reference>
<dbReference type="AlphaFoldDB" id="A0A833XAC3"/>
<dbReference type="PANTHER" id="PTHR12103:SF15">
    <property type="entry name" value="CYTOSOLIC PURINE 5'-NUCLEOTIDASE"/>
    <property type="match status" value="1"/>
</dbReference>
<dbReference type="SUPFAM" id="SSF56784">
    <property type="entry name" value="HAD-like"/>
    <property type="match status" value="1"/>
</dbReference>
<proteinExistence type="predicted"/>
<keyword evidence="1" id="KW-0479">Metal-binding</keyword>
<evidence type="ECO:0000256" key="1">
    <source>
        <dbReference type="ARBA" id="ARBA00022723"/>
    </source>
</evidence>
<dbReference type="PANTHER" id="PTHR12103">
    <property type="entry name" value="5'-NUCLEOTIDASE DOMAIN-CONTAINING"/>
    <property type="match status" value="1"/>
</dbReference>
<evidence type="ECO:0000256" key="3">
    <source>
        <dbReference type="ARBA" id="ARBA00022842"/>
    </source>
</evidence>
<keyword evidence="2" id="KW-0378">Hydrolase</keyword>
<protein>
    <submittedName>
        <fullName evidence="4">Uncharacterized protein</fullName>
    </submittedName>
</protein>
<name>A0A833XAC3_JUGRE</name>
<keyword evidence="3" id="KW-0460">Magnesium</keyword>
<dbReference type="Gramene" id="Jr09_02930_p1">
    <property type="protein sequence ID" value="cds.Jr09_02930_p1"/>
    <property type="gene ID" value="Jr09_02930"/>
</dbReference>
<evidence type="ECO:0000313" key="4">
    <source>
        <dbReference type="EMBL" id="KAF5459850.1"/>
    </source>
</evidence>
<reference evidence="4" key="2">
    <citation type="submission" date="2020-03" db="EMBL/GenBank/DDBJ databases">
        <title>Walnut 2.0.</title>
        <authorList>
            <person name="Marrano A."/>
            <person name="Britton M."/>
            <person name="Zimin A.V."/>
            <person name="Zaini P.A."/>
            <person name="Workman R."/>
            <person name="Puiu D."/>
            <person name="Bianco L."/>
            <person name="Allen B.J."/>
            <person name="Troggio M."/>
            <person name="Leslie C.A."/>
            <person name="Timp W."/>
            <person name="Dendekar A."/>
            <person name="Salzberg S.L."/>
            <person name="Neale D.B."/>
        </authorList>
    </citation>
    <scope>NUCLEOTIDE SEQUENCE</scope>
    <source>
        <tissue evidence="4">Leaves</tissue>
    </source>
</reference>
<dbReference type="GO" id="GO:0046872">
    <property type="term" value="F:metal ion binding"/>
    <property type="evidence" value="ECO:0007669"/>
    <property type="project" value="UniProtKB-KW"/>
</dbReference>
<evidence type="ECO:0000256" key="2">
    <source>
        <dbReference type="ARBA" id="ARBA00022801"/>
    </source>
</evidence>
<dbReference type="InterPro" id="IPR008380">
    <property type="entry name" value="HAD-SF_hydro_IG_5-nucl"/>
</dbReference>
<organism evidence="4 5">
    <name type="scientific">Juglans regia</name>
    <name type="common">English walnut</name>
    <dbReference type="NCBI Taxonomy" id="51240"/>
    <lineage>
        <taxon>Eukaryota</taxon>
        <taxon>Viridiplantae</taxon>
        <taxon>Streptophyta</taxon>
        <taxon>Embryophyta</taxon>
        <taxon>Tracheophyta</taxon>
        <taxon>Spermatophyta</taxon>
        <taxon>Magnoliopsida</taxon>
        <taxon>eudicotyledons</taxon>
        <taxon>Gunneridae</taxon>
        <taxon>Pentapetalae</taxon>
        <taxon>rosids</taxon>
        <taxon>fabids</taxon>
        <taxon>Fagales</taxon>
        <taxon>Juglandaceae</taxon>
        <taxon>Juglans</taxon>
    </lineage>
</organism>
<comment type="caution">
    <text evidence="4">The sequence shown here is derived from an EMBL/GenBank/DDBJ whole genome shotgun (WGS) entry which is preliminary data.</text>
</comment>
<dbReference type="InterPro" id="IPR036412">
    <property type="entry name" value="HAD-like_sf"/>
</dbReference>
<dbReference type="Proteomes" id="UP000619265">
    <property type="component" value="Unassembled WGS sequence"/>
</dbReference>
<gene>
    <name evidence="4" type="ORF">F2P56_019764</name>
</gene>